<dbReference type="PROSITE" id="PS50135">
    <property type="entry name" value="ZF_ZZ_2"/>
    <property type="match status" value="3"/>
</dbReference>
<proteinExistence type="predicted"/>
<dbReference type="GO" id="GO:0008270">
    <property type="term" value="F:zinc ion binding"/>
    <property type="evidence" value="ECO:0007669"/>
    <property type="project" value="UniProtKB-KW"/>
</dbReference>
<dbReference type="Pfam" id="PF00569">
    <property type="entry name" value="ZZ"/>
    <property type="match status" value="3"/>
</dbReference>
<feature type="compositionally biased region" description="Polar residues" evidence="5">
    <location>
        <begin position="1058"/>
        <end position="1077"/>
    </location>
</feature>
<evidence type="ECO:0000256" key="5">
    <source>
        <dbReference type="SAM" id="MobiDB-lite"/>
    </source>
</evidence>
<dbReference type="AlphaFoldDB" id="A0A4S4M291"/>
<feature type="region of interest" description="Disordered" evidence="5">
    <location>
        <begin position="832"/>
        <end position="863"/>
    </location>
</feature>
<keyword evidence="3" id="KW-0862">Zinc</keyword>
<dbReference type="OrthoDB" id="661148at2759"/>
<dbReference type="InterPro" id="IPR032350">
    <property type="entry name" value="Nbr1_FW"/>
</dbReference>
<dbReference type="SUPFAM" id="SSF57850">
    <property type="entry name" value="RING/U-box"/>
    <property type="match status" value="3"/>
</dbReference>
<reference evidence="7 8" key="1">
    <citation type="submission" date="2019-02" db="EMBL/GenBank/DDBJ databases">
        <title>Genome sequencing of the rare red list fungi Bondarzewia mesenterica.</title>
        <authorList>
            <person name="Buettner E."/>
            <person name="Kellner H."/>
        </authorList>
    </citation>
    <scope>NUCLEOTIDE SEQUENCE [LARGE SCALE GENOMIC DNA]</scope>
    <source>
        <strain evidence="7 8">DSM 108281</strain>
    </source>
</reference>
<dbReference type="CDD" id="cd02340">
    <property type="entry name" value="ZZ_NBR1_like"/>
    <property type="match status" value="3"/>
</dbReference>
<dbReference type="PANTHER" id="PTHR20930:SF0">
    <property type="entry name" value="PROTEIN ILRUN"/>
    <property type="match status" value="1"/>
</dbReference>
<keyword evidence="2 4" id="KW-0863">Zinc-finger</keyword>
<dbReference type="InterPro" id="IPR043145">
    <property type="entry name" value="Znf_ZZ_sf"/>
</dbReference>
<evidence type="ECO:0000259" key="6">
    <source>
        <dbReference type="PROSITE" id="PS50135"/>
    </source>
</evidence>
<dbReference type="PANTHER" id="PTHR20930">
    <property type="entry name" value="OVARIAN CARCINOMA ANTIGEN CA125-RELATED"/>
    <property type="match status" value="1"/>
</dbReference>
<dbReference type="Gene3D" id="3.30.60.90">
    <property type="match status" value="3"/>
</dbReference>
<organism evidence="7 8">
    <name type="scientific">Bondarzewia mesenterica</name>
    <dbReference type="NCBI Taxonomy" id="1095465"/>
    <lineage>
        <taxon>Eukaryota</taxon>
        <taxon>Fungi</taxon>
        <taxon>Dikarya</taxon>
        <taxon>Basidiomycota</taxon>
        <taxon>Agaricomycotina</taxon>
        <taxon>Agaricomycetes</taxon>
        <taxon>Russulales</taxon>
        <taxon>Bondarzewiaceae</taxon>
        <taxon>Bondarzewia</taxon>
    </lineage>
</organism>
<dbReference type="InterPro" id="IPR013783">
    <property type="entry name" value="Ig-like_fold"/>
</dbReference>
<feature type="region of interest" description="Disordered" evidence="5">
    <location>
        <begin position="711"/>
        <end position="736"/>
    </location>
</feature>
<feature type="compositionally biased region" description="Basic and acidic residues" evidence="5">
    <location>
        <begin position="772"/>
        <end position="796"/>
    </location>
</feature>
<evidence type="ECO:0000256" key="4">
    <source>
        <dbReference type="PROSITE-ProRule" id="PRU00228"/>
    </source>
</evidence>
<evidence type="ECO:0000256" key="1">
    <source>
        <dbReference type="ARBA" id="ARBA00022723"/>
    </source>
</evidence>
<feature type="region of interest" description="Disordered" evidence="5">
    <location>
        <begin position="1"/>
        <end position="84"/>
    </location>
</feature>
<dbReference type="CDD" id="cd14947">
    <property type="entry name" value="NBR1_like"/>
    <property type="match status" value="1"/>
</dbReference>
<feature type="compositionally biased region" description="Pro residues" evidence="5">
    <location>
        <begin position="1"/>
        <end position="21"/>
    </location>
</feature>
<evidence type="ECO:0000313" key="7">
    <source>
        <dbReference type="EMBL" id="THH18617.1"/>
    </source>
</evidence>
<feature type="domain" description="ZZ-type" evidence="6">
    <location>
        <begin position="272"/>
        <end position="330"/>
    </location>
</feature>
<feature type="region of interest" description="Disordered" evidence="5">
    <location>
        <begin position="751"/>
        <end position="805"/>
    </location>
</feature>
<keyword evidence="8" id="KW-1185">Reference proteome</keyword>
<evidence type="ECO:0000313" key="8">
    <source>
        <dbReference type="Proteomes" id="UP000310158"/>
    </source>
</evidence>
<dbReference type="PROSITE" id="PS01357">
    <property type="entry name" value="ZF_ZZ_1"/>
    <property type="match status" value="1"/>
</dbReference>
<feature type="region of interest" description="Disordered" evidence="5">
    <location>
        <begin position="1046"/>
        <end position="1077"/>
    </location>
</feature>
<comment type="caution">
    <text evidence="7">The sequence shown here is derived from an EMBL/GenBank/DDBJ whole genome shotgun (WGS) entry which is preliminary data.</text>
</comment>
<gene>
    <name evidence="7" type="ORF">EW146_g2382</name>
</gene>
<dbReference type="Gene3D" id="2.60.40.10">
    <property type="entry name" value="Immunoglobulins"/>
    <property type="match status" value="1"/>
</dbReference>
<sequence length="1138" mass="123607">MYPSLPPLPPHVRPHSPPPPMHGHHHPPPPPPPPPRPLSQYHGHSPLPPPPSIDPIQPSYCPQYAAPIWPPPDQADGSPFFRPSAANWSGVPNFASMRSPAHAHRPSPSLEVVPPLPPPPPPIIYHTFAPETAREVAPWRPESPIVIIHPPTPQQPGIFNSEPRKDKGKAKEVIVEKTCCEVEKGKRDVQLLIEKFTQDLNRAMVGAFGNDYKAQEGGIANGVDAAAVEPPATTSTNMSPASEMIADKGEGNDGRHVDADQQKESAKPLAVHPNIVCDVCNQTVVGTRNKCLDCPDYDLCPACYADFCDTASSHPHPSHHQFFAIAEPGGTWIHTIFSGTGLKVPSSVMPPRAPVRAATVPNPPSVAASPTGPAQRMQNPVRHNAICDLCDSNISGMRYKCLNCPDFDTCSTCFEIVPSQHPGHGFVRVKNPGDLVLRANEVRVTERHSATCNACEKVIHGVRYKCMHPACSDFDLCATCEAHPIPVHPLTHPLLKIRTAGTVIPTVNRYGTNANVPLNNEPKAPATAHDAQAQAVFAYLSSLAERNPSTGQITPEGSPLPIVDAPHVEAPPRDLPVLPPIAHLESSMPPRQFELKPYEIPTYETSCYSPSETRNSMVSDPKGQSSLYDGFKVIPNREVPNEVPFSLGTRRFRRDAWALKGEPTPELVVNNSPLNDELAKPIAPRHQSPELESSGKLCEFRSLTPREIKDQSLRRIVADQVPSQTPYSRSPSPEPIIPKSERIAMFLEGVSVSPPPETRTTSPEPLIQLDASRGEMQESTDKREEPTPQGSDRADSRPASLPRVGHTDFNELFDLASQFRHLLELPSAFTPVQRKAGSDGSTALSPPTELASANEGEGESPLTSEPLLANVAHPFKQAFSGVSPGRALSELLDVSTESRPTSLFTDDASTVVAEINAHAPLRATFVKDINIPDGQVFPPGAEFVKSWLMRNDGTRAWPATTELVFVAGDRMIADEKEDVKFKVGSVEPGEEIDVWTGDMKAPDVPRKYIGYWRLSDGQGTHFGHSIWVDITVENLLNKEESEGSLASSSVIVPHSAPERTSTTGVASQDESTSAPMSPALSATLSYTSSVSLIDIPSDEEENDVFEDSRSYIGTTPEGIVYRTADAEYVVLYDSSDEE</sequence>
<feature type="domain" description="ZZ-type" evidence="6">
    <location>
        <begin position="447"/>
        <end position="502"/>
    </location>
</feature>
<name>A0A4S4M291_9AGAM</name>
<protein>
    <recommendedName>
        <fullName evidence="6">ZZ-type domain-containing protein</fullName>
    </recommendedName>
</protein>
<accession>A0A4S4M291</accession>
<dbReference type="SMART" id="SM00291">
    <property type="entry name" value="ZnF_ZZ"/>
    <property type="match status" value="3"/>
</dbReference>
<dbReference type="Pfam" id="PF16158">
    <property type="entry name" value="N_BRCA1_IG"/>
    <property type="match status" value="1"/>
</dbReference>
<feature type="domain" description="ZZ-type" evidence="6">
    <location>
        <begin position="382"/>
        <end position="434"/>
    </location>
</feature>
<feature type="compositionally biased region" description="Pro residues" evidence="5">
    <location>
        <begin position="28"/>
        <end position="37"/>
    </location>
</feature>
<dbReference type="PRINTS" id="PR01217">
    <property type="entry name" value="PRICHEXTENSN"/>
</dbReference>
<evidence type="ECO:0000256" key="2">
    <source>
        <dbReference type="ARBA" id="ARBA00022771"/>
    </source>
</evidence>
<keyword evidence="1" id="KW-0479">Metal-binding</keyword>
<dbReference type="Proteomes" id="UP000310158">
    <property type="component" value="Unassembled WGS sequence"/>
</dbReference>
<feature type="region of interest" description="Disordered" evidence="5">
    <location>
        <begin position="355"/>
        <end position="376"/>
    </location>
</feature>
<evidence type="ECO:0000256" key="3">
    <source>
        <dbReference type="ARBA" id="ARBA00022833"/>
    </source>
</evidence>
<dbReference type="EMBL" id="SGPL01000070">
    <property type="protein sequence ID" value="THH18617.1"/>
    <property type="molecule type" value="Genomic_DNA"/>
</dbReference>
<dbReference type="InterPro" id="IPR000433">
    <property type="entry name" value="Znf_ZZ"/>
</dbReference>